<dbReference type="Proteomes" id="UP001254488">
    <property type="component" value="Unassembled WGS sequence"/>
</dbReference>
<keyword evidence="1 2" id="KW-0732">Signal</keyword>
<dbReference type="EMBL" id="JAVRHZ010000006">
    <property type="protein sequence ID" value="MDT0556491.1"/>
    <property type="molecule type" value="Genomic_DNA"/>
</dbReference>
<gene>
    <name evidence="4" type="ORF">RM538_10775</name>
</gene>
<reference evidence="4 5" key="1">
    <citation type="submission" date="2023-09" db="EMBL/GenBank/DDBJ databases">
        <authorList>
            <person name="Rey-Velasco X."/>
        </authorList>
    </citation>
    <scope>NUCLEOTIDE SEQUENCE [LARGE SCALE GENOMIC DNA]</scope>
    <source>
        <strain evidence="4 5">W242</strain>
    </source>
</reference>
<proteinExistence type="predicted"/>
<evidence type="ECO:0000313" key="4">
    <source>
        <dbReference type="EMBL" id="MDT0556491.1"/>
    </source>
</evidence>
<protein>
    <submittedName>
        <fullName evidence="4">Two-component regulator propeller domain-containing protein</fullName>
    </submittedName>
</protein>
<accession>A0ABU2YE79</accession>
<dbReference type="RefSeq" id="WP_311333443.1">
    <property type="nucleotide sequence ID" value="NZ_JAVRHZ010000006.1"/>
</dbReference>
<keyword evidence="5" id="KW-1185">Reference proteome</keyword>
<feature type="domain" description="PorZ N-terminal beta-propeller" evidence="3">
    <location>
        <begin position="44"/>
        <end position="205"/>
    </location>
</feature>
<feature type="chain" id="PRO_5046746335" evidence="2">
    <location>
        <begin position="19"/>
        <end position="770"/>
    </location>
</feature>
<organism evidence="4 5">
    <name type="scientific">Patiriisocius hiemis</name>
    <dbReference type="NCBI Taxonomy" id="3075604"/>
    <lineage>
        <taxon>Bacteria</taxon>
        <taxon>Pseudomonadati</taxon>
        <taxon>Bacteroidota</taxon>
        <taxon>Flavobacteriia</taxon>
        <taxon>Flavobacteriales</taxon>
        <taxon>Flavobacteriaceae</taxon>
        <taxon>Patiriisocius</taxon>
    </lineage>
</organism>
<feature type="signal peptide" evidence="2">
    <location>
        <begin position="1"/>
        <end position="18"/>
    </location>
</feature>
<dbReference type="Gene3D" id="2.130.10.10">
    <property type="entry name" value="YVTN repeat-like/Quinoprotein amine dehydrogenase"/>
    <property type="match status" value="2"/>
</dbReference>
<dbReference type="InterPro" id="IPR011110">
    <property type="entry name" value="Reg_prop"/>
</dbReference>
<evidence type="ECO:0000256" key="1">
    <source>
        <dbReference type="ARBA" id="ARBA00022729"/>
    </source>
</evidence>
<evidence type="ECO:0000313" key="5">
    <source>
        <dbReference type="Proteomes" id="UP001254488"/>
    </source>
</evidence>
<name>A0ABU2YE79_9FLAO</name>
<dbReference type="Pfam" id="PF07494">
    <property type="entry name" value="Reg_prop"/>
    <property type="match status" value="1"/>
</dbReference>
<evidence type="ECO:0000256" key="2">
    <source>
        <dbReference type="SAM" id="SignalP"/>
    </source>
</evidence>
<dbReference type="Pfam" id="PF21544">
    <property type="entry name" value="PorZ_N_b_propeller"/>
    <property type="match status" value="1"/>
</dbReference>
<evidence type="ECO:0000259" key="3">
    <source>
        <dbReference type="Pfam" id="PF21544"/>
    </source>
</evidence>
<comment type="caution">
    <text evidence="4">The sequence shown here is derived from an EMBL/GenBank/DDBJ whole genome shotgun (WGS) entry which is preliminary data.</text>
</comment>
<dbReference type="InterPro" id="IPR015943">
    <property type="entry name" value="WD40/YVTN_repeat-like_dom_sf"/>
</dbReference>
<dbReference type="SUPFAM" id="SSF82171">
    <property type="entry name" value="DPP6 N-terminal domain-like"/>
    <property type="match status" value="1"/>
</dbReference>
<dbReference type="SUPFAM" id="SSF63829">
    <property type="entry name" value="Calcium-dependent phosphotriesterase"/>
    <property type="match status" value="1"/>
</dbReference>
<dbReference type="InterPro" id="IPR026444">
    <property type="entry name" value="Secre_tail"/>
</dbReference>
<dbReference type="InterPro" id="IPR048954">
    <property type="entry name" value="PorZ_N"/>
</dbReference>
<dbReference type="NCBIfam" id="TIGR04183">
    <property type="entry name" value="Por_Secre_tail"/>
    <property type="match status" value="1"/>
</dbReference>
<sequence length="770" mass="84892">MKRAFCFAFILLSSLSFSQNFEDTWEDHFSYNSVKAISEGNNKIYAAAENSVFVYDISTQEIETISTVQGLSGELISTIYYSENFGTLVIGYENGLIDIVMDDEEEVLTVVDILEKQTIPPDNKRINQFNEYNGNLYIAAEFGISLYDLSALEFDDTYFIGEQGAQIDIRQTAIKEPYIYAASFGGGLRRALVDNDNLIDFEEWSTIATANFRGAQTVGDEIYFVRFTNNIVRFVEGSGLINVANLNGTIVDFTEVDNTLTISTEEEVLAYDEDFNLLSLVPFPVPDFESVPQSGISLNNNFFIGTSEKGVLQIPFSSSNPTQILPDGPLFNQAFAIDASPGQLWLSYGDVDVNFNPAPKTFRGISNLVVEEGWTNIDYEALFQAFGKDANDIVDILINPNDPQEVYATSFSEGLLRLRDQTPEILFDETNSNNVLEDVFVGSNNAGIRLYGMDFDNEGNLWTVQSRTDEGLIRLSPSGQFQSIDVTPILENVSGILALSEVKVSREGFIYFGTSDSGLVAYNPGTGSFNIIQANEGNGNLPSPNVRALAFDANNRLWIGTLKGVRIFFNVGGIFEENADVNSQEIIILENGIPQEFLFNISITDIEVDGSNNKWISTATSGVFYVSPNAQETLLRFTEDNSPLPTNNVQDISIDEETGTVYFATQNGLVAFKGTSTAPEEDLSLLRAFPNPVRPGFEGNVTIDGLTANANIKITDITGNLVFETTSEGGSVLWDTRAFGSYKVRSGVYLVLVTTEDAFETKVAKIMIVR</sequence>